<sequence>MLTTIVSAASFEHVVAGRDPDRLGVEELRPAGDHHDRVDRVEHGEVLAAQGAGQGAGVGHGLAVALARRAGAGVLGVVDERLRRHAPDVDARPAVHPGRLLDHGHPLAEPSHRRGERLAALPESDHEQVEVRVHHALIIRRAARAGHASSARFPSESAQRRATASRRYCAGVVPSAARNAWPKADSDR</sequence>
<evidence type="ECO:0000256" key="1">
    <source>
        <dbReference type="SAM" id="MobiDB-lite"/>
    </source>
</evidence>
<proteinExistence type="predicted"/>
<protein>
    <submittedName>
        <fullName evidence="2">Uncharacterized protein</fullName>
    </submittedName>
</protein>
<gene>
    <name evidence="2" type="ORF">QP939_36955</name>
</gene>
<evidence type="ECO:0000313" key="2">
    <source>
        <dbReference type="EMBL" id="WIV54411.1"/>
    </source>
</evidence>
<accession>A0ABY8XFN0</accession>
<dbReference type="Proteomes" id="UP001227101">
    <property type="component" value="Chromosome"/>
</dbReference>
<organism evidence="2 3">
    <name type="scientific">Amycolatopsis nalaikhensis</name>
    <dbReference type="NCBI Taxonomy" id="715472"/>
    <lineage>
        <taxon>Bacteria</taxon>
        <taxon>Bacillati</taxon>
        <taxon>Actinomycetota</taxon>
        <taxon>Actinomycetes</taxon>
        <taxon>Pseudonocardiales</taxon>
        <taxon>Pseudonocardiaceae</taxon>
        <taxon>Amycolatopsis</taxon>
    </lineage>
</organism>
<keyword evidence="3" id="KW-1185">Reference proteome</keyword>
<dbReference type="EMBL" id="CP127173">
    <property type="protein sequence ID" value="WIV54411.1"/>
    <property type="molecule type" value="Genomic_DNA"/>
</dbReference>
<evidence type="ECO:0000313" key="3">
    <source>
        <dbReference type="Proteomes" id="UP001227101"/>
    </source>
</evidence>
<feature type="region of interest" description="Disordered" evidence="1">
    <location>
        <begin position="91"/>
        <end position="116"/>
    </location>
</feature>
<reference evidence="2 3" key="1">
    <citation type="submission" date="2023-06" db="EMBL/GenBank/DDBJ databases">
        <authorList>
            <person name="Oyuntsetseg B."/>
            <person name="Kim S.B."/>
        </authorList>
    </citation>
    <scope>NUCLEOTIDE SEQUENCE [LARGE SCALE GENOMIC DNA]</scope>
    <source>
        <strain evidence="2 3">2-2</strain>
    </source>
</reference>
<name>A0ABY8XFN0_9PSEU</name>